<dbReference type="EMBL" id="CACRXK020006032">
    <property type="protein sequence ID" value="CAB4008134.1"/>
    <property type="molecule type" value="Genomic_DNA"/>
</dbReference>
<keyword evidence="3" id="KW-1185">Reference proteome</keyword>
<dbReference type="PANTHER" id="PTHR47510">
    <property type="entry name" value="REVERSE TRANSCRIPTASE DOMAIN-CONTAINING PROTEIN"/>
    <property type="match status" value="1"/>
</dbReference>
<evidence type="ECO:0000259" key="1">
    <source>
        <dbReference type="Pfam" id="PF00078"/>
    </source>
</evidence>
<dbReference type="Pfam" id="PF00078">
    <property type="entry name" value="RVT_1"/>
    <property type="match status" value="1"/>
</dbReference>
<name>A0A7D9IKR7_PARCT</name>
<dbReference type="InterPro" id="IPR000477">
    <property type="entry name" value="RT_dom"/>
</dbReference>
<evidence type="ECO:0000313" key="3">
    <source>
        <dbReference type="Proteomes" id="UP001152795"/>
    </source>
</evidence>
<feature type="domain" description="Reverse transcriptase" evidence="1">
    <location>
        <begin position="330"/>
        <end position="445"/>
    </location>
</feature>
<dbReference type="PANTHER" id="PTHR47510:SF3">
    <property type="entry name" value="ENDO_EXONUCLEASE_PHOSPHATASE DOMAIN-CONTAINING PROTEIN"/>
    <property type="match status" value="1"/>
</dbReference>
<evidence type="ECO:0000313" key="2">
    <source>
        <dbReference type="EMBL" id="CAB4008134.1"/>
    </source>
</evidence>
<gene>
    <name evidence="2" type="ORF">PACLA_8A027262</name>
</gene>
<protein>
    <recommendedName>
        <fullName evidence="1">Reverse transcriptase domain-containing protein</fullName>
    </recommendedName>
</protein>
<comment type="caution">
    <text evidence="2">The sequence shown here is derived from an EMBL/GenBank/DDBJ whole genome shotgun (WGS) entry which is preliminary data.</text>
</comment>
<feature type="non-terminal residue" evidence="2">
    <location>
        <position position="1"/>
    </location>
</feature>
<reference evidence="2" key="1">
    <citation type="submission" date="2020-04" db="EMBL/GenBank/DDBJ databases">
        <authorList>
            <person name="Alioto T."/>
            <person name="Alioto T."/>
            <person name="Gomez Garrido J."/>
        </authorList>
    </citation>
    <scope>NUCLEOTIDE SEQUENCE</scope>
    <source>
        <strain evidence="2">A484AB</strain>
    </source>
</reference>
<sequence>ILLQPILTHAPSLPTTRLQKRDYRAPNKQNLISRLNTVNWTPLMRLNSCEEQLDSFQSVVHVALNSCIPMRTVKHHPNDKPWITPVIKESIKKRQQAWLNNDLHQYNVYRNKVIKLCKRARQRFYNDKINHMHESNPKKWWDGIKLLSGLSNPPPLTSLAVNGTVLKDFDLAVAINESFCSVAADIPQLNFTPIPVSNIPDEYIITRDAVELALVAVQDRKSVGPDEIPNWLLKTCATTISIPVCSMFNSSIREGRVPGLWKCADVLPLGKIFRPKSIDTDLRPIFLTAVLSTILESFVFNRLAPIVMPYIDPFQFGRQQRVKLKTCKSDWKEIKAGLPQGTKLGLLLFLIIVNDLSSELPLYKYVDDCAISEVVRVCEPDLPKLQQELDNVTQWSSANNMKLNVKKTKDFTVSFFINQLLAQPLIVNNQPLETVNTIKLLGVNLTSDLKWTTHISHKSSKASKRLYALRILKEKPLTCHAMMADGHAKVSSIDIPNTKFNVGNVNLDDIRTEVSNLTTENNDYGAEIPVAKIDIISPIDNSSLAELENFIDDSFCNIMNSRHSEVTKEKVEYEISNLLAKLTKQDETININKQDIYKLREENLHLKSRISKLEGKMASASIEKFPGAIEVSCVTPTTQ</sequence>
<dbReference type="OrthoDB" id="5419617at2759"/>
<accession>A0A7D9IKR7</accession>
<proteinExistence type="predicted"/>
<organism evidence="2 3">
    <name type="scientific">Paramuricea clavata</name>
    <name type="common">Red gorgonian</name>
    <name type="synonym">Violescent sea-whip</name>
    <dbReference type="NCBI Taxonomy" id="317549"/>
    <lineage>
        <taxon>Eukaryota</taxon>
        <taxon>Metazoa</taxon>
        <taxon>Cnidaria</taxon>
        <taxon>Anthozoa</taxon>
        <taxon>Octocorallia</taxon>
        <taxon>Malacalcyonacea</taxon>
        <taxon>Plexauridae</taxon>
        <taxon>Paramuricea</taxon>
    </lineage>
</organism>
<dbReference type="AlphaFoldDB" id="A0A7D9IKR7"/>
<dbReference type="Proteomes" id="UP001152795">
    <property type="component" value="Unassembled WGS sequence"/>
</dbReference>